<dbReference type="EMBL" id="VITF01000001">
    <property type="protein sequence ID" value="TWA74691.1"/>
    <property type="molecule type" value="Genomic_DNA"/>
</dbReference>
<sequence>MCLAVPARVIELLEEDRATVSLGGVKVACSLALVEGVAVGDYVIVHVGYALSKLDPEEAERTLALLAETGTLSPAA</sequence>
<dbReference type="GO" id="GO:0005506">
    <property type="term" value="F:iron ion binding"/>
    <property type="evidence" value="ECO:0007669"/>
    <property type="project" value="TreeGrafter"/>
</dbReference>
<comment type="caution">
    <text evidence="4">The sequence shown here is derived from an EMBL/GenBank/DDBJ whole genome shotgun (WGS) entry which is preliminary data.</text>
</comment>
<protein>
    <recommendedName>
        <fullName evidence="3">Hydrogenase maturation factor HypC</fullName>
    </recommendedName>
</protein>
<accession>A0A560BQ12</accession>
<comment type="similarity">
    <text evidence="1">Belongs to the HupF/HypC family.</text>
</comment>
<dbReference type="PANTHER" id="PTHR35177">
    <property type="entry name" value="HYDROGENASE MATURATION FACTOR HYBG"/>
    <property type="match status" value="1"/>
</dbReference>
<reference evidence="4 5" key="1">
    <citation type="submission" date="2019-06" db="EMBL/GenBank/DDBJ databases">
        <title>Genomic Encyclopedia of Type Strains, Phase IV (KMG-V): Genome sequencing to study the core and pangenomes of soil and plant-associated prokaryotes.</title>
        <authorList>
            <person name="Whitman W."/>
        </authorList>
    </citation>
    <scope>NUCLEOTIDE SEQUENCE [LARGE SCALE GENOMIC DNA]</scope>
    <source>
        <strain evidence="4 5">BR 11796</strain>
    </source>
</reference>
<evidence type="ECO:0000313" key="4">
    <source>
        <dbReference type="EMBL" id="TWA74691.1"/>
    </source>
</evidence>
<dbReference type="GO" id="GO:0051604">
    <property type="term" value="P:protein maturation"/>
    <property type="evidence" value="ECO:0007669"/>
    <property type="project" value="TreeGrafter"/>
</dbReference>
<dbReference type="NCBIfam" id="TIGR00074">
    <property type="entry name" value="hypC_hupF"/>
    <property type="match status" value="1"/>
</dbReference>
<dbReference type="Pfam" id="PF01455">
    <property type="entry name" value="HupF_HypC"/>
    <property type="match status" value="1"/>
</dbReference>
<dbReference type="Gene3D" id="2.30.30.140">
    <property type="match status" value="1"/>
</dbReference>
<evidence type="ECO:0000256" key="2">
    <source>
        <dbReference type="ARBA" id="ARBA00053969"/>
    </source>
</evidence>
<dbReference type="PROSITE" id="PS01097">
    <property type="entry name" value="HUPF_HYPC"/>
    <property type="match status" value="1"/>
</dbReference>
<proteinExistence type="inferred from homology"/>
<dbReference type="AlphaFoldDB" id="A0A560BQ12"/>
<dbReference type="FunFam" id="2.30.30.140:FF:000022">
    <property type="entry name" value="Hydrogenase assembly chaperone HybG"/>
    <property type="match status" value="1"/>
</dbReference>
<comment type="function">
    <text evidence="2">Involved in the maturation of [NiFe] hydrogenases. Involved in the biosynthesis of the Fe(CN)(2)CO cofactor.</text>
</comment>
<dbReference type="InterPro" id="IPR001109">
    <property type="entry name" value="Hydrogenase_HupF/HypC"/>
</dbReference>
<dbReference type="GO" id="GO:1902670">
    <property type="term" value="F:carbon dioxide binding"/>
    <property type="evidence" value="ECO:0007669"/>
    <property type="project" value="TreeGrafter"/>
</dbReference>
<evidence type="ECO:0000256" key="3">
    <source>
        <dbReference type="ARBA" id="ARBA00071976"/>
    </source>
</evidence>
<name>A0A560BQ12_AZOBR</name>
<evidence type="ECO:0000313" key="5">
    <source>
        <dbReference type="Proteomes" id="UP000316083"/>
    </source>
</evidence>
<dbReference type="SUPFAM" id="SSF159127">
    <property type="entry name" value="HupF/HypC-like"/>
    <property type="match status" value="1"/>
</dbReference>
<dbReference type="PANTHER" id="PTHR35177:SF2">
    <property type="entry name" value="HYDROGENASE MATURATION FACTOR HYBG"/>
    <property type="match status" value="1"/>
</dbReference>
<dbReference type="InterPro" id="IPR019812">
    <property type="entry name" value="Hydgase_assmbl_chp_CS"/>
</dbReference>
<dbReference type="Proteomes" id="UP000316083">
    <property type="component" value="Unassembled WGS sequence"/>
</dbReference>
<organism evidence="4 5">
    <name type="scientific">Azospirillum brasilense</name>
    <dbReference type="NCBI Taxonomy" id="192"/>
    <lineage>
        <taxon>Bacteria</taxon>
        <taxon>Pseudomonadati</taxon>
        <taxon>Pseudomonadota</taxon>
        <taxon>Alphaproteobacteria</taxon>
        <taxon>Rhodospirillales</taxon>
        <taxon>Azospirillaceae</taxon>
        <taxon>Azospirillum</taxon>
    </lineage>
</organism>
<gene>
    <name evidence="4" type="ORF">FBZ82_101707</name>
</gene>
<dbReference type="PRINTS" id="PR00445">
    <property type="entry name" value="HUPFHYPC"/>
</dbReference>
<evidence type="ECO:0000256" key="1">
    <source>
        <dbReference type="ARBA" id="ARBA00006018"/>
    </source>
</evidence>
<dbReference type="RefSeq" id="WP_145672580.1">
    <property type="nucleotide sequence ID" value="NZ_VITF01000001.1"/>
</dbReference>